<dbReference type="AlphaFoldDB" id="A0A1R1ALV2"/>
<keyword evidence="1" id="KW-1133">Transmembrane helix</keyword>
<dbReference type="RefSeq" id="WP_076326421.1">
    <property type="nucleotide sequence ID" value="NZ_MRTF01000020.1"/>
</dbReference>
<evidence type="ECO:0000313" key="3">
    <source>
        <dbReference type="Proteomes" id="UP000187074"/>
    </source>
</evidence>
<evidence type="ECO:0000313" key="2">
    <source>
        <dbReference type="EMBL" id="OME86516.1"/>
    </source>
</evidence>
<gene>
    <name evidence="2" type="ORF">BK123_32455</name>
</gene>
<keyword evidence="1" id="KW-0472">Membrane</keyword>
<proteinExistence type="predicted"/>
<protein>
    <submittedName>
        <fullName evidence="2">Uncharacterized protein</fullName>
    </submittedName>
</protein>
<comment type="caution">
    <text evidence="2">The sequence shown here is derived from an EMBL/GenBank/DDBJ whole genome shotgun (WGS) entry which is preliminary data.</text>
</comment>
<dbReference type="Proteomes" id="UP000187074">
    <property type="component" value="Unassembled WGS sequence"/>
</dbReference>
<dbReference type="EMBL" id="MRTF01000020">
    <property type="protein sequence ID" value="OME86516.1"/>
    <property type="molecule type" value="Genomic_DNA"/>
</dbReference>
<reference evidence="2 3" key="1">
    <citation type="submission" date="2016-11" db="EMBL/GenBank/DDBJ databases">
        <title>Paenibacillus species isolates.</title>
        <authorList>
            <person name="Beno S.M."/>
        </authorList>
    </citation>
    <scope>NUCLEOTIDE SEQUENCE [LARGE SCALE GENOMIC DNA]</scope>
    <source>
        <strain evidence="2 3">FSL F4-0100</strain>
    </source>
</reference>
<keyword evidence="1" id="KW-0812">Transmembrane</keyword>
<accession>A0A1R1ALV2</accession>
<feature type="transmembrane region" description="Helical" evidence="1">
    <location>
        <begin position="16"/>
        <end position="37"/>
    </location>
</feature>
<name>A0A1R1ALV2_PAELA</name>
<organism evidence="2 3">
    <name type="scientific">Paenibacillus lautus</name>
    <name type="common">Bacillus lautus</name>
    <dbReference type="NCBI Taxonomy" id="1401"/>
    <lineage>
        <taxon>Bacteria</taxon>
        <taxon>Bacillati</taxon>
        <taxon>Bacillota</taxon>
        <taxon>Bacilli</taxon>
        <taxon>Bacillales</taxon>
        <taxon>Paenibacillaceae</taxon>
        <taxon>Paenibacillus</taxon>
    </lineage>
</organism>
<sequence>MQLFLEILKDEKFQSGFIGIAGSLIGGAFTMLSVSWTQKKAEQSKKRDQLPERLSNLFEISVIASNMYTLFSNLATTVTSKGKFEREILDNYFEMYKLAAKVDNDTFMRVYELEIKIRSALINMSVPQIDQLKCFEIAQRIKDELLACSDFAEERRKELSKSYD</sequence>
<evidence type="ECO:0000256" key="1">
    <source>
        <dbReference type="SAM" id="Phobius"/>
    </source>
</evidence>